<dbReference type="AlphaFoldDB" id="A0A1Y1SGX7"/>
<keyword evidence="2" id="KW-0413">Isomerase</keyword>
<dbReference type="GO" id="GO:0016853">
    <property type="term" value="F:isomerase activity"/>
    <property type="evidence" value="ECO:0007669"/>
    <property type="project" value="UniProtKB-KW"/>
</dbReference>
<dbReference type="PROSITE" id="PS51352">
    <property type="entry name" value="THIOREDOXIN_2"/>
    <property type="match status" value="1"/>
</dbReference>
<evidence type="ECO:0000259" key="1">
    <source>
        <dbReference type="PROSITE" id="PS51352"/>
    </source>
</evidence>
<protein>
    <submittedName>
        <fullName evidence="2">Disulfide-isomerase</fullName>
    </submittedName>
</protein>
<organism evidence="2 3">
    <name type="scientific">Oceanococcus atlanticus</name>
    <dbReference type="NCBI Taxonomy" id="1317117"/>
    <lineage>
        <taxon>Bacteria</taxon>
        <taxon>Pseudomonadati</taxon>
        <taxon>Pseudomonadota</taxon>
        <taxon>Gammaproteobacteria</taxon>
        <taxon>Chromatiales</taxon>
        <taxon>Oceanococcaceae</taxon>
        <taxon>Oceanococcus</taxon>
    </lineage>
</organism>
<feature type="domain" description="Thioredoxin" evidence="1">
    <location>
        <begin position="11"/>
        <end position="139"/>
    </location>
</feature>
<keyword evidence="3" id="KW-1185">Reference proteome</keyword>
<dbReference type="Pfam" id="PF13899">
    <property type="entry name" value="Thioredoxin_7"/>
    <property type="match status" value="1"/>
</dbReference>
<dbReference type="Proteomes" id="UP000192342">
    <property type="component" value="Unassembled WGS sequence"/>
</dbReference>
<dbReference type="EMBL" id="AQQV01000001">
    <property type="protein sequence ID" value="ORE88907.1"/>
    <property type="molecule type" value="Genomic_DNA"/>
</dbReference>
<dbReference type="InterPro" id="IPR013766">
    <property type="entry name" value="Thioredoxin_domain"/>
</dbReference>
<comment type="caution">
    <text evidence="2">The sequence shown here is derived from an EMBL/GenBank/DDBJ whole genome shotgun (WGS) entry which is preliminary data.</text>
</comment>
<dbReference type="SUPFAM" id="SSF52833">
    <property type="entry name" value="Thioredoxin-like"/>
    <property type="match status" value="1"/>
</dbReference>
<proteinExistence type="predicted"/>
<dbReference type="STRING" id="1317117.ATO7_03490"/>
<reference evidence="2 3" key="1">
    <citation type="submission" date="2013-04" db="EMBL/GenBank/DDBJ databases">
        <title>Oceanococcus atlanticus 22II-S10r2 Genome Sequencing.</title>
        <authorList>
            <person name="Lai Q."/>
            <person name="Li G."/>
            <person name="Shao Z."/>
        </authorList>
    </citation>
    <scope>NUCLEOTIDE SEQUENCE [LARGE SCALE GENOMIC DNA]</scope>
    <source>
        <strain evidence="2 3">22II-S10r2</strain>
    </source>
</reference>
<evidence type="ECO:0000313" key="3">
    <source>
        <dbReference type="Proteomes" id="UP000192342"/>
    </source>
</evidence>
<accession>A0A1Y1SGX7</accession>
<evidence type="ECO:0000313" key="2">
    <source>
        <dbReference type="EMBL" id="ORE88907.1"/>
    </source>
</evidence>
<name>A0A1Y1SGX7_9GAMM</name>
<dbReference type="Gene3D" id="3.40.30.10">
    <property type="entry name" value="Glutaredoxin"/>
    <property type="match status" value="1"/>
</dbReference>
<dbReference type="InterPro" id="IPR036249">
    <property type="entry name" value="Thioredoxin-like_sf"/>
</dbReference>
<gene>
    <name evidence="2" type="ORF">ATO7_03490</name>
</gene>
<sequence length="492" mass="54286">MCACGRSDTGAPQATTAPATSAGIEWFEGGVSEAFALAKERDQPLFLYWGAVWCPPCNQLRSTVFRDPAFVEMTRAFVAVYLDGDSEGAQRWGEHFGAAGYPTLIVFGPQGEERTRLTSGMALERYPQALQAALEQNESIAAVLARGLEEPQSLTDDHWQLLARTAWDADDGRLLGQEDRANTLSTLAQHCPATSQPHCRRLKLLSSIASLDQESPPTTIENLQQILADPQLTHDNLSELQYHAVELSRSAPADVRAILYARLQTLAERSFADTRLPLKARMLGTRLHMDLRRDENGQLPQDDADLQALVRARAAWADEAATTPAERQSLIYNAAWYLHEVGLSDAAVELLQAELGNAVAPYYYMSYLASIEKARNNATRALGWSARAWQLATGPATRTQWGTQHVLNLIELAPDQIDTIETVANQLLDGVAQSQDGYYQRTRTRMQRLHDTLAQWSQDKPKREAAASRLRQRIAALCAQSATDCSALTGAQ</sequence>